<dbReference type="InterPro" id="IPR015855">
    <property type="entry name" value="ABC_transpr_MalK-like"/>
</dbReference>
<dbReference type="GO" id="GO:0016887">
    <property type="term" value="F:ATP hydrolysis activity"/>
    <property type="evidence" value="ECO:0007669"/>
    <property type="project" value="InterPro"/>
</dbReference>
<evidence type="ECO:0000259" key="8">
    <source>
        <dbReference type="PROSITE" id="PS50893"/>
    </source>
</evidence>
<evidence type="ECO:0000256" key="6">
    <source>
        <dbReference type="ARBA" id="ARBA00022840"/>
    </source>
</evidence>
<dbReference type="SMART" id="SM00382">
    <property type="entry name" value="AAA"/>
    <property type="match status" value="1"/>
</dbReference>
<dbReference type="CDD" id="cd03301">
    <property type="entry name" value="ABC_MalK_N"/>
    <property type="match status" value="1"/>
</dbReference>
<dbReference type="Proteomes" id="UP000325289">
    <property type="component" value="Unassembled WGS sequence"/>
</dbReference>
<evidence type="ECO:0000313" key="9">
    <source>
        <dbReference type="EMBL" id="SFD88408.1"/>
    </source>
</evidence>
<dbReference type="Pfam" id="PF00005">
    <property type="entry name" value="ABC_tran"/>
    <property type="match status" value="1"/>
</dbReference>
<dbReference type="GO" id="GO:1990060">
    <property type="term" value="C:maltose transport complex"/>
    <property type="evidence" value="ECO:0007669"/>
    <property type="project" value="TreeGrafter"/>
</dbReference>
<dbReference type="SUPFAM" id="SSF50331">
    <property type="entry name" value="MOP-like"/>
    <property type="match status" value="1"/>
</dbReference>
<dbReference type="GO" id="GO:0005524">
    <property type="term" value="F:ATP binding"/>
    <property type="evidence" value="ECO:0007669"/>
    <property type="project" value="UniProtKB-KW"/>
</dbReference>
<dbReference type="InterPro" id="IPR027417">
    <property type="entry name" value="P-loop_NTPase"/>
</dbReference>
<comment type="similarity">
    <text evidence="1">Belongs to the ABC transporter superfamily.</text>
</comment>
<dbReference type="AlphaFoldDB" id="A0A1I1W210"/>
<evidence type="ECO:0000256" key="3">
    <source>
        <dbReference type="ARBA" id="ARBA00022475"/>
    </source>
</evidence>
<keyword evidence="7" id="KW-0472">Membrane</keyword>
<dbReference type="Pfam" id="PF17912">
    <property type="entry name" value="OB_MalK"/>
    <property type="match status" value="1"/>
</dbReference>
<organism evidence="9 10">
    <name type="scientific">Roseivivax sediminis</name>
    <dbReference type="NCBI Taxonomy" id="936889"/>
    <lineage>
        <taxon>Bacteria</taxon>
        <taxon>Pseudomonadati</taxon>
        <taxon>Pseudomonadota</taxon>
        <taxon>Alphaproteobacteria</taxon>
        <taxon>Rhodobacterales</taxon>
        <taxon>Roseobacteraceae</taxon>
        <taxon>Roseivivax</taxon>
    </lineage>
</organism>
<dbReference type="RefSeq" id="WP_149755296.1">
    <property type="nucleotide sequence ID" value="NZ_FOMS01000004.1"/>
</dbReference>
<dbReference type="InterPro" id="IPR017871">
    <property type="entry name" value="ABC_transporter-like_CS"/>
</dbReference>
<dbReference type="PANTHER" id="PTHR43875:SF3">
    <property type="entry name" value="MALTOSE_MALTODEXTRIN IMPORT ATP-BINDING PROTEIN MALK"/>
    <property type="match status" value="1"/>
</dbReference>
<dbReference type="InterPro" id="IPR003439">
    <property type="entry name" value="ABC_transporter-like_ATP-bd"/>
</dbReference>
<evidence type="ECO:0000256" key="4">
    <source>
        <dbReference type="ARBA" id="ARBA00022519"/>
    </source>
</evidence>
<name>A0A1I1W210_9RHOB</name>
<evidence type="ECO:0000313" key="10">
    <source>
        <dbReference type="Proteomes" id="UP000325289"/>
    </source>
</evidence>
<keyword evidence="6 9" id="KW-0067">ATP-binding</keyword>
<dbReference type="NCBIfam" id="NF008653">
    <property type="entry name" value="PRK11650.1"/>
    <property type="match status" value="1"/>
</dbReference>
<dbReference type="OrthoDB" id="9802264at2"/>
<dbReference type="EMBL" id="FOMS01000004">
    <property type="protein sequence ID" value="SFD88408.1"/>
    <property type="molecule type" value="Genomic_DNA"/>
</dbReference>
<evidence type="ECO:0000256" key="5">
    <source>
        <dbReference type="ARBA" id="ARBA00022741"/>
    </source>
</evidence>
<reference evidence="9 10" key="1">
    <citation type="submission" date="2016-10" db="EMBL/GenBank/DDBJ databases">
        <authorList>
            <person name="Varghese N."/>
            <person name="Submissions S."/>
        </authorList>
    </citation>
    <scope>NUCLEOTIDE SEQUENCE [LARGE SCALE GENOMIC DNA]</scope>
    <source>
        <strain evidence="10">YIM D21,KCTC 23444,ACCC 10710</strain>
    </source>
</reference>
<accession>A0A1I1W210</accession>
<evidence type="ECO:0000256" key="1">
    <source>
        <dbReference type="ARBA" id="ARBA00005417"/>
    </source>
</evidence>
<keyword evidence="2" id="KW-0813">Transport</keyword>
<dbReference type="SUPFAM" id="SSF52540">
    <property type="entry name" value="P-loop containing nucleoside triphosphate hydrolases"/>
    <property type="match status" value="1"/>
</dbReference>
<dbReference type="Gene3D" id="2.40.50.140">
    <property type="entry name" value="Nucleic acid-binding proteins"/>
    <property type="match status" value="1"/>
</dbReference>
<keyword evidence="4" id="KW-0997">Cell inner membrane</keyword>
<dbReference type="InterPro" id="IPR008995">
    <property type="entry name" value="Mo/tungstate-bd_C_term_dom"/>
</dbReference>
<keyword evidence="3" id="KW-1003">Cell membrane</keyword>
<dbReference type="InterPro" id="IPR047641">
    <property type="entry name" value="ABC_transpr_MalK/UgpC-like"/>
</dbReference>
<protein>
    <submittedName>
        <fullName evidence="9">Carbohydrate ABC transporter ATP-binding protein, CUT1 family</fullName>
    </submittedName>
</protein>
<feature type="domain" description="ABC transporter" evidence="8">
    <location>
        <begin position="4"/>
        <end position="234"/>
    </location>
</feature>
<gene>
    <name evidence="9" type="ORF">SAMN04515678_10443</name>
</gene>
<dbReference type="InterPro" id="IPR012340">
    <property type="entry name" value="NA-bd_OB-fold"/>
</dbReference>
<dbReference type="Gene3D" id="3.40.50.300">
    <property type="entry name" value="P-loop containing nucleotide triphosphate hydrolases"/>
    <property type="match status" value="1"/>
</dbReference>
<keyword evidence="10" id="KW-1185">Reference proteome</keyword>
<evidence type="ECO:0000256" key="2">
    <source>
        <dbReference type="ARBA" id="ARBA00022448"/>
    </source>
</evidence>
<evidence type="ECO:0000256" key="7">
    <source>
        <dbReference type="ARBA" id="ARBA00023136"/>
    </source>
</evidence>
<dbReference type="PROSITE" id="PS00211">
    <property type="entry name" value="ABC_TRANSPORTER_1"/>
    <property type="match status" value="1"/>
</dbReference>
<dbReference type="PANTHER" id="PTHR43875">
    <property type="entry name" value="MALTODEXTRIN IMPORT ATP-BINDING PROTEIN MSMX"/>
    <property type="match status" value="1"/>
</dbReference>
<dbReference type="Gene3D" id="2.40.50.100">
    <property type="match status" value="1"/>
</dbReference>
<dbReference type="GO" id="GO:0015423">
    <property type="term" value="F:ABC-type maltose transporter activity"/>
    <property type="evidence" value="ECO:0007669"/>
    <property type="project" value="TreeGrafter"/>
</dbReference>
<dbReference type="FunFam" id="3.40.50.300:FF:000042">
    <property type="entry name" value="Maltose/maltodextrin ABC transporter, ATP-binding protein"/>
    <property type="match status" value="1"/>
</dbReference>
<keyword evidence="5" id="KW-0547">Nucleotide-binding</keyword>
<proteinExistence type="inferred from homology"/>
<dbReference type="PROSITE" id="PS50893">
    <property type="entry name" value="ABC_TRANSPORTER_2"/>
    <property type="match status" value="1"/>
</dbReference>
<sequence length="361" mass="38841">MASIELRDVRKSFGTTEVIKGIDLAVAHGEFCVFVGPSGCGKSTLLRMISGLEGITAGEIAIGGEVVNRVAAADRGLAMVFQSYALYPHMTVRQNLSFGLENIGTPRREIAEKIEAVAKMLQIDPLLDRRPKDLSGGQRQRVAIGRAVVREPKVFLFDEPLSNLDAELRVGMRGEIAGLHRRLGNTMIYVTHDQVEAMTMADKIAVLRLGRLEQFGRPLELYNHPANLFVAGFIGSPKMNFLAGTVAEDRTALVLPSGERIALPEEGFAQRAGQAATLGIRPTALRPDPAGALSIDVDTVEQLGGESYIYGTTRDGRALTMHSPGQTGVEIGETVTLGLPAEEIHLFDTESGLTLREGPSG</sequence>
<dbReference type="InterPro" id="IPR003593">
    <property type="entry name" value="AAA+_ATPase"/>
</dbReference>
<dbReference type="GO" id="GO:0055052">
    <property type="term" value="C:ATP-binding cassette (ABC) transporter complex, substrate-binding subunit-containing"/>
    <property type="evidence" value="ECO:0007669"/>
    <property type="project" value="TreeGrafter"/>
</dbReference>
<dbReference type="InterPro" id="IPR040582">
    <property type="entry name" value="OB_MalK-like"/>
</dbReference>